<proteinExistence type="predicted"/>
<gene>
    <name evidence="1" type="ORF">KIN20_026811</name>
</gene>
<evidence type="ECO:0000313" key="2">
    <source>
        <dbReference type="Proteomes" id="UP001196413"/>
    </source>
</evidence>
<dbReference type="EMBL" id="JAHQIW010005486">
    <property type="protein sequence ID" value="KAJ1366211.1"/>
    <property type="molecule type" value="Genomic_DNA"/>
</dbReference>
<dbReference type="AlphaFoldDB" id="A0AAD5QYJ9"/>
<evidence type="ECO:0000313" key="1">
    <source>
        <dbReference type="EMBL" id="KAJ1366211.1"/>
    </source>
</evidence>
<dbReference type="Proteomes" id="UP001196413">
    <property type="component" value="Unassembled WGS sequence"/>
</dbReference>
<name>A0AAD5QYJ9_PARTN</name>
<accession>A0AAD5QYJ9</accession>
<keyword evidence="2" id="KW-1185">Reference proteome</keyword>
<sequence length="71" mass="7873">MGRICLVVAVIDKMYHAELDIEATSQSSSWPKQIEQLNISTKLPLLQPAEGGVLRSNPKSVVNNDGLYFEE</sequence>
<comment type="caution">
    <text evidence="1">The sequence shown here is derived from an EMBL/GenBank/DDBJ whole genome shotgun (WGS) entry which is preliminary data.</text>
</comment>
<organism evidence="1 2">
    <name type="scientific">Parelaphostrongylus tenuis</name>
    <name type="common">Meningeal worm</name>
    <dbReference type="NCBI Taxonomy" id="148309"/>
    <lineage>
        <taxon>Eukaryota</taxon>
        <taxon>Metazoa</taxon>
        <taxon>Ecdysozoa</taxon>
        <taxon>Nematoda</taxon>
        <taxon>Chromadorea</taxon>
        <taxon>Rhabditida</taxon>
        <taxon>Rhabditina</taxon>
        <taxon>Rhabditomorpha</taxon>
        <taxon>Strongyloidea</taxon>
        <taxon>Metastrongylidae</taxon>
        <taxon>Parelaphostrongylus</taxon>
    </lineage>
</organism>
<reference evidence="1" key="1">
    <citation type="submission" date="2021-06" db="EMBL/GenBank/DDBJ databases">
        <title>Parelaphostrongylus tenuis whole genome reference sequence.</title>
        <authorList>
            <person name="Garwood T.J."/>
            <person name="Larsen P.A."/>
            <person name="Fountain-Jones N.M."/>
            <person name="Garbe J.R."/>
            <person name="Macchietto M.G."/>
            <person name="Kania S.A."/>
            <person name="Gerhold R.W."/>
            <person name="Richards J.E."/>
            <person name="Wolf T.M."/>
        </authorList>
    </citation>
    <scope>NUCLEOTIDE SEQUENCE</scope>
    <source>
        <strain evidence="1">MNPRO001-30</strain>
        <tissue evidence="1">Meninges</tissue>
    </source>
</reference>
<protein>
    <submittedName>
        <fullName evidence="1">Uncharacterized protein</fullName>
    </submittedName>
</protein>